<evidence type="ECO:0000256" key="1">
    <source>
        <dbReference type="SAM" id="SignalP"/>
    </source>
</evidence>
<sequence length="205" mass="21644">MNNLPVSLIAAAFCLALSGGAYAAPATATMSDYVAATTSIDAKYKTEKKDCKAQSGNARDICLEEAKGRARIARAEYEESYGPSAEHRYELRIAKAEAAYAVAKEKCDDFAGNAKDVCRKEAKAAFIGAKADAKLADATADANATAREKANDANAVALRATNEARQEAVAEKREGAYGVAQEKCDALAGDAKDKCVNDAKTRYGQ</sequence>
<dbReference type="EMBL" id="JACIGE010000006">
    <property type="protein sequence ID" value="MBB4247511.1"/>
    <property type="molecule type" value="Genomic_DNA"/>
</dbReference>
<feature type="chain" id="PRO_5032888796" description="Cell envelope biogenesis protein TolA" evidence="1">
    <location>
        <begin position="24"/>
        <end position="205"/>
    </location>
</feature>
<accession>A0A840G7Y1</accession>
<feature type="signal peptide" evidence="1">
    <location>
        <begin position="1"/>
        <end position="23"/>
    </location>
</feature>
<protein>
    <recommendedName>
        <fullName evidence="4">Cell envelope biogenesis protein TolA</fullName>
    </recommendedName>
</protein>
<keyword evidence="3" id="KW-1185">Reference proteome</keyword>
<evidence type="ECO:0000313" key="3">
    <source>
        <dbReference type="Proteomes" id="UP000587070"/>
    </source>
</evidence>
<evidence type="ECO:0000313" key="2">
    <source>
        <dbReference type="EMBL" id="MBB4247511.1"/>
    </source>
</evidence>
<reference evidence="2 3" key="1">
    <citation type="submission" date="2020-08" db="EMBL/GenBank/DDBJ databases">
        <title>Genome sequencing of Purple Non-Sulfur Bacteria from various extreme environments.</title>
        <authorList>
            <person name="Mayer M."/>
        </authorList>
    </citation>
    <scope>NUCLEOTIDE SEQUENCE [LARGE SCALE GENOMIC DNA]</scope>
    <source>
        <strain evidence="2 3">2761</strain>
    </source>
</reference>
<dbReference type="RefSeq" id="WP_221227719.1">
    <property type="nucleotide sequence ID" value="NZ_JACIGE010000006.1"/>
</dbReference>
<keyword evidence="1" id="KW-0732">Signal</keyword>
<name>A0A840G7Y1_RHOTE</name>
<organism evidence="2 3">
    <name type="scientific">Rhodocyclus tenuis</name>
    <name type="common">Rhodospirillum tenue</name>
    <dbReference type="NCBI Taxonomy" id="1066"/>
    <lineage>
        <taxon>Bacteria</taxon>
        <taxon>Pseudomonadati</taxon>
        <taxon>Pseudomonadota</taxon>
        <taxon>Betaproteobacteria</taxon>
        <taxon>Rhodocyclales</taxon>
        <taxon>Rhodocyclaceae</taxon>
        <taxon>Rhodocyclus</taxon>
    </lineage>
</organism>
<evidence type="ECO:0008006" key="4">
    <source>
        <dbReference type="Google" id="ProtNLM"/>
    </source>
</evidence>
<proteinExistence type="predicted"/>
<comment type="caution">
    <text evidence="2">The sequence shown here is derived from an EMBL/GenBank/DDBJ whole genome shotgun (WGS) entry which is preliminary data.</text>
</comment>
<gene>
    <name evidence="2" type="ORF">GGD90_001885</name>
</gene>
<dbReference type="Proteomes" id="UP000587070">
    <property type="component" value="Unassembled WGS sequence"/>
</dbReference>
<dbReference type="AlphaFoldDB" id="A0A840G7Y1"/>